<reference evidence="3" key="1">
    <citation type="submission" date="2018-05" db="EMBL/GenBank/DDBJ databases">
        <title>Genome Sequencing of selected type strains of the family Eggerthellaceae.</title>
        <authorList>
            <person name="Danylec N."/>
            <person name="Stoll D.A."/>
            <person name="Doetsch A."/>
            <person name="Huch M."/>
        </authorList>
    </citation>
    <scope>NUCLEOTIDE SEQUENCE [LARGE SCALE GENOMIC DNA]</scope>
    <source>
        <strain evidence="3">DSM 16106</strain>
    </source>
</reference>
<dbReference type="SUPFAM" id="SSF52540">
    <property type="entry name" value="P-loop containing nucleoside triphosphate hydrolases"/>
    <property type="match status" value="1"/>
</dbReference>
<dbReference type="AlphaFoldDB" id="A0A3N0AUN8"/>
<dbReference type="EMBL" id="QICD01000043">
    <property type="protein sequence ID" value="RNL38026.1"/>
    <property type="molecule type" value="Genomic_DNA"/>
</dbReference>
<gene>
    <name evidence="2" type="ORF">DMP08_12090</name>
</gene>
<dbReference type="RefSeq" id="WP_123193130.1">
    <property type="nucleotide sequence ID" value="NZ_QICD01000043.1"/>
</dbReference>
<sequence length="103" mass="10973">MHSCKTIAIVNQREGVVKDAITTNLGIGLAIWGRRVPLVNTNPQGNLTTSLDWQEPDGLNTTIVNRPEVVSSTSCILPTKTSCTMQRAPGLMPASIGCPTAEI</sequence>
<accession>A0A3N0AUN8</accession>
<organism evidence="2 3">
    <name type="scientific">Paraeggerthella hongkongensis</name>
    <dbReference type="NCBI Taxonomy" id="230658"/>
    <lineage>
        <taxon>Bacteria</taxon>
        <taxon>Bacillati</taxon>
        <taxon>Actinomycetota</taxon>
        <taxon>Coriobacteriia</taxon>
        <taxon>Eggerthellales</taxon>
        <taxon>Eggerthellaceae</taxon>
        <taxon>Paraeggerthella</taxon>
    </lineage>
</organism>
<name>A0A3N0AUN8_9ACTN</name>
<evidence type="ECO:0000313" key="3">
    <source>
        <dbReference type="Proteomes" id="UP000278632"/>
    </source>
</evidence>
<feature type="domain" description="AAA" evidence="1">
    <location>
        <begin position="5"/>
        <end position="77"/>
    </location>
</feature>
<keyword evidence="3" id="KW-1185">Reference proteome</keyword>
<dbReference type="Proteomes" id="UP000278632">
    <property type="component" value="Unassembled WGS sequence"/>
</dbReference>
<proteinExistence type="predicted"/>
<dbReference type="InterPro" id="IPR025669">
    <property type="entry name" value="AAA_dom"/>
</dbReference>
<dbReference type="OrthoDB" id="9815116at2"/>
<dbReference type="InterPro" id="IPR027417">
    <property type="entry name" value="P-loop_NTPase"/>
</dbReference>
<dbReference type="Pfam" id="PF13614">
    <property type="entry name" value="AAA_31"/>
    <property type="match status" value="1"/>
</dbReference>
<dbReference type="Gene3D" id="3.40.50.300">
    <property type="entry name" value="P-loop containing nucleotide triphosphate hydrolases"/>
    <property type="match status" value="1"/>
</dbReference>
<evidence type="ECO:0000259" key="1">
    <source>
        <dbReference type="Pfam" id="PF13614"/>
    </source>
</evidence>
<comment type="caution">
    <text evidence="2">The sequence shown here is derived from an EMBL/GenBank/DDBJ whole genome shotgun (WGS) entry which is preliminary data.</text>
</comment>
<evidence type="ECO:0000313" key="2">
    <source>
        <dbReference type="EMBL" id="RNL38026.1"/>
    </source>
</evidence>
<protein>
    <recommendedName>
        <fullName evidence="1">AAA domain-containing protein</fullName>
    </recommendedName>
</protein>